<evidence type="ECO:0000313" key="3">
    <source>
        <dbReference type="EMBL" id="CAK0825974.1"/>
    </source>
</evidence>
<accession>A0ABN9PKQ3</accession>
<comment type="caution">
    <text evidence="2">The sequence shown here is derived from an EMBL/GenBank/DDBJ whole genome shotgun (WGS) entry which is preliminary data.</text>
</comment>
<evidence type="ECO:0000313" key="2">
    <source>
        <dbReference type="EMBL" id="CAK0793608.1"/>
    </source>
</evidence>
<reference evidence="2" key="1">
    <citation type="submission" date="2023-10" db="EMBL/GenBank/DDBJ databases">
        <authorList>
            <person name="Chen Y."/>
            <person name="Shah S."/>
            <person name="Dougan E. K."/>
            <person name="Thang M."/>
            <person name="Chan C."/>
        </authorList>
    </citation>
    <scope>NUCLEOTIDE SEQUENCE [LARGE SCALE GENOMIC DNA]</scope>
</reference>
<evidence type="ECO:0000313" key="4">
    <source>
        <dbReference type="Proteomes" id="UP001189429"/>
    </source>
</evidence>
<name>A0ABN9PKQ3_9DINO</name>
<organism evidence="2 4">
    <name type="scientific">Prorocentrum cordatum</name>
    <dbReference type="NCBI Taxonomy" id="2364126"/>
    <lineage>
        <taxon>Eukaryota</taxon>
        <taxon>Sar</taxon>
        <taxon>Alveolata</taxon>
        <taxon>Dinophyceae</taxon>
        <taxon>Prorocentrales</taxon>
        <taxon>Prorocentraceae</taxon>
        <taxon>Prorocentrum</taxon>
    </lineage>
</organism>
<dbReference type="EMBL" id="CAUYUJ010009137">
    <property type="protein sequence ID" value="CAK0825974.1"/>
    <property type="molecule type" value="Genomic_DNA"/>
</dbReference>
<proteinExistence type="predicted"/>
<evidence type="ECO:0008006" key="5">
    <source>
        <dbReference type="Google" id="ProtNLM"/>
    </source>
</evidence>
<feature type="region of interest" description="Disordered" evidence="1">
    <location>
        <begin position="330"/>
        <end position="350"/>
    </location>
</feature>
<evidence type="ECO:0000256" key="1">
    <source>
        <dbReference type="SAM" id="MobiDB-lite"/>
    </source>
</evidence>
<dbReference type="EMBL" id="CAUYUJ010001002">
    <property type="protein sequence ID" value="CAK0793608.1"/>
    <property type="molecule type" value="Genomic_DNA"/>
</dbReference>
<dbReference type="Proteomes" id="UP001189429">
    <property type="component" value="Unassembled WGS sequence"/>
</dbReference>
<feature type="compositionally biased region" description="Acidic residues" evidence="1">
    <location>
        <begin position="21"/>
        <end position="36"/>
    </location>
</feature>
<sequence>MAPCAEVLSSYQPCSDRGEEPSEESELEGPSEDEPTEITFRPFAAEVRPARPGSATLELEAEAALPDCEPCSAKLQLGEDGLLVHLHDGGGRGRLLQLLMLPSVQVTQGPGPSELRIAGSWPSPGAQLRLASAGEAAEVVAALSGIMQKVSLSLLAAAPPGAPTSLVHEPLTQSRGPSAAGIKSQGQGKGELLCAGYLLWSSLPRGLSEDPEAPQYSLVWAELRGPDRFGYAWIFFYTSHHDEAALVHKMAWPKPGQDLVDIRGCVVSFALATEEEELCIDGEASTDHLTFATELEAQVWLRTATSLYDGGVGPDEDLLERAAKGARARLDGAPPQPLLRRSDEAAWPPEPDALPMDEVAVAARRGALPWQQEKAAASSGFPRWPWCLEPAAALLSVGWWRSKVEGLASAFGSPLASLRAWRRSPALPWWARKWLLAESS</sequence>
<feature type="region of interest" description="Disordered" evidence="1">
    <location>
        <begin position="1"/>
        <end position="38"/>
    </location>
</feature>
<protein>
    <recommendedName>
        <fullName evidence="5">PH domain-containing protein</fullName>
    </recommendedName>
</protein>
<gene>
    <name evidence="3" type="ORF">PCOR1329_LOCUS25950</name>
    <name evidence="2" type="ORF">PCOR1329_LOCUS3852</name>
</gene>
<keyword evidence="4" id="KW-1185">Reference proteome</keyword>